<feature type="compositionally biased region" description="Polar residues" evidence="5">
    <location>
        <begin position="869"/>
        <end position="881"/>
    </location>
</feature>
<dbReference type="Gene3D" id="3.30.70.330">
    <property type="match status" value="2"/>
</dbReference>
<comment type="caution">
    <text evidence="7">The sequence shown here is derived from an EMBL/GenBank/DDBJ whole genome shotgun (WGS) entry which is preliminary data.</text>
</comment>
<dbReference type="GO" id="GO:0010468">
    <property type="term" value="P:regulation of gene expression"/>
    <property type="evidence" value="ECO:0007669"/>
    <property type="project" value="TreeGrafter"/>
</dbReference>
<feature type="compositionally biased region" description="Polar residues" evidence="5">
    <location>
        <begin position="852"/>
        <end position="861"/>
    </location>
</feature>
<dbReference type="PANTHER" id="PTHR48033">
    <property type="entry name" value="RNA-BINDING (RRM/RBD/RNP MOTIFS) FAMILY PROTEIN"/>
    <property type="match status" value="1"/>
</dbReference>
<evidence type="ECO:0000313" key="8">
    <source>
        <dbReference type="Proteomes" id="UP000324800"/>
    </source>
</evidence>
<feature type="domain" description="RRM" evidence="6">
    <location>
        <begin position="181"/>
        <end position="307"/>
    </location>
</feature>
<name>A0A5J4VUH1_9EUKA</name>
<proteinExistence type="predicted"/>
<dbReference type="InterPro" id="IPR000504">
    <property type="entry name" value="RRM_dom"/>
</dbReference>
<feature type="compositionally biased region" description="Polar residues" evidence="5">
    <location>
        <begin position="814"/>
        <end position="823"/>
    </location>
</feature>
<evidence type="ECO:0000256" key="5">
    <source>
        <dbReference type="SAM" id="MobiDB-lite"/>
    </source>
</evidence>
<feature type="region of interest" description="Disordered" evidence="5">
    <location>
        <begin position="653"/>
        <end position="888"/>
    </location>
</feature>
<dbReference type="SMART" id="SM00360">
    <property type="entry name" value="RRM"/>
    <property type="match status" value="2"/>
</dbReference>
<dbReference type="PROSITE" id="PS50102">
    <property type="entry name" value="RRM"/>
    <property type="match status" value="1"/>
</dbReference>
<feature type="coiled-coil region" evidence="4">
    <location>
        <begin position="478"/>
        <end position="513"/>
    </location>
</feature>
<keyword evidence="3" id="KW-0694">RNA-binding</keyword>
<comment type="subcellular location">
    <subcellularLocation>
        <location evidence="1">Nucleus</location>
    </subcellularLocation>
</comment>
<feature type="compositionally biased region" description="Basic residues" evidence="5">
    <location>
        <begin position="654"/>
        <end position="665"/>
    </location>
</feature>
<evidence type="ECO:0000259" key="6">
    <source>
        <dbReference type="PROSITE" id="PS50102"/>
    </source>
</evidence>
<sequence length="936" mass="110705">MTDKINFEVVPYNEDNIDCSKTIRIVGFPQMVSEYDIGYMCREWEPYYVMRPTRRSVLVSFRTTYNALQAQKVLDQMPWEDCVAELPEEIKEECSQFCHVTPSWYQPERYSSTPRKDNSKDYSNNSFNQCSIHEILSYRNKYCNKEKVQDQNQKQFNVHFTPNINDKRTRVLTVEILKLDSLLFVGNIGDDVDAKELERLFKQYGHVVMSWVMYPLVQEEEVEEIKSIKDKSADNIQQIESNNKLVIDEENIRRHWIRRTRDVGKRRKNLGYGYVLFADKDSSKVARVKLNKTYIGQRLLRVEPCYSLRMCKLRSSTVFIEGLPKTLGNVSQQVIQLLGEEACEKDGIITCAQIKNKDEKELIQFIQQIAPVSEYQFPRLKLPGPHNYNSRGFAYITFQNPIDAELVCRIFGSVNDPRYDELQPQISDIIQNDFTQSKFLFKGIKLHLSIVAPWIERNPRTNIYDILTNEIIEDRYIMEALKNRRKERREQIKAAKENALNSALKENEMKSEERSKTIQISQQQKPFKCEISLPTELEDDDYFYIDPFEEQHMNVIPPCYTPPIQIAQHPIQINSYTGLNQPIPIPFNPHLQPNPFNPHLQPNPFNPHLQPNPFNPHLQPIPGGIYNTQLQQQQFQHFPFRIYPNTGMIIEQHSKHKLQRDKHQKSCNQDKSTTIQKHMKGKVQEKENSSNPNESTKNLKSSHHRKTEQIKGNISVKRQSHSQESGKYKHKHNKYEGKKDQQQVFDSDSDANRDVVKIKKKVKSKHQINSRERSETQHTITNSQQYSPYRYTSRIRDRTSSNSRSRSREREQSPHTSINSHRQFSPYRYTSRNRDRTSSSSRYRSREREQSPYTSINSYRQFSPYRYTSRINQNSSPTCRSYSRERSESLQYKYNTHRKRGIVQYRNDLDEDEDKNTQSNSYGREFKREKRRIRLQ</sequence>
<feature type="region of interest" description="Disordered" evidence="5">
    <location>
        <begin position="907"/>
        <end position="936"/>
    </location>
</feature>
<evidence type="ECO:0000256" key="1">
    <source>
        <dbReference type="ARBA" id="ARBA00004123"/>
    </source>
</evidence>
<dbReference type="CDD" id="cd00590">
    <property type="entry name" value="RRM_SF"/>
    <property type="match status" value="2"/>
</dbReference>
<gene>
    <name evidence="7" type="ORF">EZS28_018128</name>
</gene>
<protein>
    <recommendedName>
        <fullName evidence="6">RRM domain-containing protein</fullName>
    </recommendedName>
</protein>
<evidence type="ECO:0000256" key="3">
    <source>
        <dbReference type="PROSITE-ProRule" id="PRU00176"/>
    </source>
</evidence>
<feature type="compositionally biased region" description="Polar residues" evidence="5">
    <location>
        <begin position="689"/>
        <end position="699"/>
    </location>
</feature>
<dbReference type="SUPFAM" id="SSF54928">
    <property type="entry name" value="RNA-binding domain, RBD"/>
    <property type="match status" value="2"/>
</dbReference>
<dbReference type="PANTHER" id="PTHR48033:SF10">
    <property type="entry name" value="RNA-BINDING PROTEIN SQUID"/>
    <property type="match status" value="1"/>
</dbReference>
<feature type="compositionally biased region" description="Polar residues" evidence="5">
    <location>
        <begin position="666"/>
        <end position="676"/>
    </location>
</feature>
<dbReference type="Proteomes" id="UP000324800">
    <property type="component" value="Unassembled WGS sequence"/>
</dbReference>
<dbReference type="GO" id="GO:0003723">
    <property type="term" value="F:RNA binding"/>
    <property type="evidence" value="ECO:0007669"/>
    <property type="project" value="UniProtKB-UniRule"/>
</dbReference>
<feature type="compositionally biased region" description="Basic residues" evidence="5">
    <location>
        <begin position="758"/>
        <end position="768"/>
    </location>
</feature>
<dbReference type="InterPro" id="IPR035979">
    <property type="entry name" value="RBD_domain_sf"/>
</dbReference>
<dbReference type="EMBL" id="SNRW01004848">
    <property type="protein sequence ID" value="KAA6386344.1"/>
    <property type="molecule type" value="Genomic_DNA"/>
</dbReference>
<feature type="compositionally biased region" description="Polar residues" evidence="5">
    <location>
        <begin position="777"/>
        <end position="787"/>
    </location>
</feature>
<dbReference type="AlphaFoldDB" id="A0A5J4VUH1"/>
<evidence type="ECO:0000256" key="4">
    <source>
        <dbReference type="SAM" id="Coils"/>
    </source>
</evidence>
<dbReference type="GO" id="GO:0000785">
    <property type="term" value="C:chromatin"/>
    <property type="evidence" value="ECO:0007669"/>
    <property type="project" value="TreeGrafter"/>
</dbReference>
<dbReference type="InterPro" id="IPR012677">
    <property type="entry name" value="Nucleotide-bd_a/b_plait_sf"/>
</dbReference>
<reference evidence="7 8" key="1">
    <citation type="submission" date="2019-03" db="EMBL/GenBank/DDBJ databases">
        <title>Single cell metagenomics reveals metabolic interactions within the superorganism composed of flagellate Streblomastix strix and complex community of Bacteroidetes bacteria on its surface.</title>
        <authorList>
            <person name="Treitli S.C."/>
            <person name="Kolisko M."/>
            <person name="Husnik F."/>
            <person name="Keeling P."/>
            <person name="Hampl V."/>
        </authorList>
    </citation>
    <scope>NUCLEOTIDE SEQUENCE [LARGE SCALE GENOMIC DNA]</scope>
    <source>
        <strain evidence="7">ST1C</strain>
    </source>
</reference>
<organism evidence="7 8">
    <name type="scientific">Streblomastix strix</name>
    <dbReference type="NCBI Taxonomy" id="222440"/>
    <lineage>
        <taxon>Eukaryota</taxon>
        <taxon>Metamonada</taxon>
        <taxon>Preaxostyla</taxon>
        <taxon>Oxymonadida</taxon>
        <taxon>Streblomastigidae</taxon>
        <taxon>Streblomastix</taxon>
    </lineage>
</organism>
<evidence type="ECO:0000313" key="7">
    <source>
        <dbReference type="EMBL" id="KAA6386344.1"/>
    </source>
</evidence>
<keyword evidence="2" id="KW-0539">Nucleus</keyword>
<accession>A0A5J4VUH1</accession>
<evidence type="ECO:0000256" key="2">
    <source>
        <dbReference type="ARBA" id="ARBA00023242"/>
    </source>
</evidence>
<keyword evidence="4" id="KW-0175">Coiled coil</keyword>
<dbReference type="GO" id="GO:0005654">
    <property type="term" value="C:nucleoplasm"/>
    <property type="evidence" value="ECO:0007669"/>
    <property type="project" value="TreeGrafter"/>
</dbReference>